<dbReference type="EMBL" id="JAQZSM010000004">
    <property type="protein sequence ID" value="MDD7970843.1"/>
    <property type="molecule type" value="Genomic_DNA"/>
</dbReference>
<organism evidence="2 3">
    <name type="scientific">Roseinatronobacter alkalisoli</name>
    <dbReference type="NCBI Taxonomy" id="3028235"/>
    <lineage>
        <taxon>Bacteria</taxon>
        <taxon>Pseudomonadati</taxon>
        <taxon>Pseudomonadota</taxon>
        <taxon>Alphaproteobacteria</taxon>
        <taxon>Rhodobacterales</taxon>
        <taxon>Paracoccaceae</taxon>
        <taxon>Roseinatronobacter</taxon>
    </lineage>
</organism>
<dbReference type="InterPro" id="IPR005149">
    <property type="entry name" value="Tscrpt_reg_PadR_N"/>
</dbReference>
<keyword evidence="3" id="KW-1185">Reference proteome</keyword>
<dbReference type="InterPro" id="IPR036390">
    <property type="entry name" value="WH_DNA-bd_sf"/>
</dbReference>
<accession>A0ABT5T6V7</accession>
<gene>
    <name evidence="2" type="ORF">PUT78_07005</name>
</gene>
<dbReference type="PANTHER" id="PTHR43252">
    <property type="entry name" value="TRANSCRIPTIONAL REGULATOR YQJI"/>
    <property type="match status" value="1"/>
</dbReference>
<feature type="domain" description="Transcription regulator PadR N-terminal" evidence="1">
    <location>
        <begin position="37"/>
        <end position="109"/>
    </location>
</feature>
<dbReference type="Pfam" id="PF03551">
    <property type="entry name" value="PadR"/>
    <property type="match status" value="1"/>
</dbReference>
<evidence type="ECO:0000313" key="2">
    <source>
        <dbReference type="EMBL" id="MDD7970843.1"/>
    </source>
</evidence>
<dbReference type="Gene3D" id="1.10.10.10">
    <property type="entry name" value="Winged helix-like DNA-binding domain superfamily/Winged helix DNA-binding domain"/>
    <property type="match status" value="1"/>
</dbReference>
<reference evidence="2" key="1">
    <citation type="submission" date="2023-02" db="EMBL/GenBank/DDBJ databases">
        <title>Description of Roseinatronobacter alkalisoli sp. nov., an alkaliphilic bacerium isolated from soda soil.</title>
        <authorList>
            <person name="Wei W."/>
        </authorList>
    </citation>
    <scope>NUCLEOTIDE SEQUENCE</scope>
    <source>
        <strain evidence="2">HJB301</strain>
    </source>
</reference>
<dbReference type="InterPro" id="IPR036388">
    <property type="entry name" value="WH-like_DNA-bd_sf"/>
</dbReference>
<name>A0ABT5T6V7_9RHOB</name>
<dbReference type="Proteomes" id="UP001431784">
    <property type="component" value="Unassembled WGS sequence"/>
</dbReference>
<dbReference type="SUPFAM" id="SSF46785">
    <property type="entry name" value="Winged helix' DNA-binding domain"/>
    <property type="match status" value="1"/>
</dbReference>
<evidence type="ECO:0000259" key="1">
    <source>
        <dbReference type="Pfam" id="PF03551"/>
    </source>
</evidence>
<dbReference type="RefSeq" id="WP_274351523.1">
    <property type="nucleotide sequence ID" value="NZ_JAQZSM010000004.1"/>
</dbReference>
<sequence>MNTPRTTQRRPARQSPDYADPAYWQGTIKMSLSKFFVLCVLQQKAMHGYEVVQAVERTTGGCCSPTEGTVYPMLNEFEAGGYLTSHTDTVQGRARKVYAITQKGRDAFQTAVGAWMEATDCIIAGKAAADATARPQGTAKCCSE</sequence>
<evidence type="ECO:0000313" key="3">
    <source>
        <dbReference type="Proteomes" id="UP001431784"/>
    </source>
</evidence>
<protein>
    <submittedName>
        <fullName evidence="2">PadR family transcriptional regulator</fullName>
    </submittedName>
</protein>
<comment type="caution">
    <text evidence="2">The sequence shown here is derived from an EMBL/GenBank/DDBJ whole genome shotgun (WGS) entry which is preliminary data.</text>
</comment>
<proteinExistence type="predicted"/>
<dbReference type="PANTHER" id="PTHR43252:SF7">
    <property type="entry name" value="TRANSCRIPTIONAL REGULATOR YQJI"/>
    <property type="match status" value="1"/>
</dbReference>